<evidence type="ECO:0000256" key="3">
    <source>
        <dbReference type="ARBA" id="ARBA00022679"/>
    </source>
</evidence>
<keyword evidence="7 11" id="KW-0472">Membrane</keyword>
<evidence type="ECO:0000256" key="6">
    <source>
        <dbReference type="ARBA" id="ARBA00023098"/>
    </source>
</evidence>
<sequence length="223" mass="25003">MGLGVLVYVPNVIGYIRILLILISWSGFDNPAVFVPCYVISITLDGFDGWVARRLDQTSEFGAWLDVVVDNLGRGMLWSMLYKWGWLVSAVEWCVFVCNHNTHGVQWKSSFSESPRLIQAVMTKGFKTPTGVLAIGGLHVLPVWLYGYQQGVLSRPLYVPEWLQLLVVLVLAGGRLLCLSVEPSTARVRARGRTNCAALHLGLPDKEQKQLGVMNVRFHKYRT</sequence>
<evidence type="ECO:0000256" key="8">
    <source>
        <dbReference type="ARBA" id="ARBA00023209"/>
    </source>
</evidence>
<keyword evidence="6" id="KW-0443">Lipid metabolism</keyword>
<reference evidence="12" key="1">
    <citation type="journal article" date="2023" name="Science">
        <title>Genome structures resolve the early diversification of teleost fishes.</title>
        <authorList>
            <person name="Parey E."/>
            <person name="Louis A."/>
            <person name="Montfort J."/>
            <person name="Bouchez O."/>
            <person name="Roques C."/>
            <person name="Iampietro C."/>
            <person name="Lluch J."/>
            <person name="Castinel A."/>
            <person name="Donnadieu C."/>
            <person name="Desvignes T."/>
            <person name="Floi Bucao C."/>
            <person name="Jouanno E."/>
            <person name="Wen M."/>
            <person name="Mejri S."/>
            <person name="Dirks R."/>
            <person name="Jansen H."/>
            <person name="Henkel C."/>
            <person name="Chen W.J."/>
            <person name="Zahm M."/>
            <person name="Cabau C."/>
            <person name="Klopp C."/>
            <person name="Thompson A.W."/>
            <person name="Robinson-Rechavi M."/>
            <person name="Braasch I."/>
            <person name="Lecointre G."/>
            <person name="Bobe J."/>
            <person name="Postlethwait J.H."/>
            <person name="Berthelot C."/>
            <person name="Roest Crollius H."/>
            <person name="Guiguen Y."/>
        </authorList>
    </citation>
    <scope>NUCLEOTIDE SEQUENCE</scope>
    <source>
        <strain evidence="12">WJC10195</strain>
    </source>
</reference>
<evidence type="ECO:0000256" key="9">
    <source>
        <dbReference type="ARBA" id="ARBA00023264"/>
    </source>
</evidence>
<keyword evidence="9" id="KW-1208">Phospholipid metabolism</keyword>
<gene>
    <name evidence="12" type="ORF">SKAU_G00078990</name>
</gene>
<evidence type="ECO:0000256" key="4">
    <source>
        <dbReference type="ARBA" id="ARBA00022692"/>
    </source>
</evidence>
<feature type="transmembrane region" description="Helical" evidence="11">
    <location>
        <begin position="126"/>
        <end position="147"/>
    </location>
</feature>
<keyword evidence="8" id="KW-0594">Phospholipid biosynthesis</keyword>
<dbReference type="PROSITE" id="PS00379">
    <property type="entry name" value="CDP_ALCOHOL_P_TRANSF"/>
    <property type="match status" value="1"/>
</dbReference>
<evidence type="ECO:0000313" key="12">
    <source>
        <dbReference type="EMBL" id="KAJ8367871.1"/>
    </source>
</evidence>
<dbReference type="InterPro" id="IPR043130">
    <property type="entry name" value="CDP-OH_PTrfase_TM_dom"/>
</dbReference>
<dbReference type="Gene3D" id="1.20.120.1760">
    <property type="match status" value="1"/>
</dbReference>
<protein>
    <recommendedName>
        <fullName evidence="14">CDP-diacylglycerol--inositol 3-phosphatidyltransferase</fullName>
    </recommendedName>
</protein>
<dbReference type="GO" id="GO:0016020">
    <property type="term" value="C:membrane"/>
    <property type="evidence" value="ECO:0007669"/>
    <property type="project" value="UniProtKB-SubCell"/>
</dbReference>
<organism evidence="12 13">
    <name type="scientific">Synaphobranchus kaupii</name>
    <name type="common">Kaup's arrowtooth eel</name>
    <dbReference type="NCBI Taxonomy" id="118154"/>
    <lineage>
        <taxon>Eukaryota</taxon>
        <taxon>Metazoa</taxon>
        <taxon>Chordata</taxon>
        <taxon>Craniata</taxon>
        <taxon>Vertebrata</taxon>
        <taxon>Euteleostomi</taxon>
        <taxon>Actinopterygii</taxon>
        <taxon>Neopterygii</taxon>
        <taxon>Teleostei</taxon>
        <taxon>Anguilliformes</taxon>
        <taxon>Synaphobranchidae</taxon>
        <taxon>Synaphobranchus</taxon>
    </lineage>
</organism>
<keyword evidence="3 10" id="KW-0808">Transferase</keyword>
<keyword evidence="5 11" id="KW-1133">Transmembrane helix</keyword>
<evidence type="ECO:0000256" key="10">
    <source>
        <dbReference type="RuleBase" id="RU003750"/>
    </source>
</evidence>
<dbReference type="EMBL" id="JAINUF010000003">
    <property type="protein sequence ID" value="KAJ8367871.1"/>
    <property type="molecule type" value="Genomic_DNA"/>
</dbReference>
<keyword evidence="2" id="KW-0444">Lipid biosynthesis</keyword>
<dbReference type="InterPro" id="IPR000462">
    <property type="entry name" value="CDP-OH_P_trans"/>
</dbReference>
<proteinExistence type="inferred from homology"/>
<evidence type="ECO:0000256" key="11">
    <source>
        <dbReference type="SAM" id="Phobius"/>
    </source>
</evidence>
<evidence type="ECO:0000313" key="13">
    <source>
        <dbReference type="Proteomes" id="UP001152622"/>
    </source>
</evidence>
<dbReference type="Pfam" id="PF01066">
    <property type="entry name" value="CDP-OH_P_transf"/>
    <property type="match status" value="1"/>
</dbReference>
<name>A0A9Q1FUH8_SYNKA</name>
<dbReference type="GO" id="GO:0016780">
    <property type="term" value="F:phosphotransferase activity, for other substituted phosphate groups"/>
    <property type="evidence" value="ECO:0007669"/>
    <property type="project" value="InterPro"/>
</dbReference>
<comment type="subcellular location">
    <subcellularLocation>
        <location evidence="1">Membrane</location>
        <topology evidence="1">Multi-pass membrane protein</topology>
    </subcellularLocation>
</comment>
<comment type="similarity">
    <text evidence="10">Belongs to the CDP-alcohol phosphatidyltransferase class-I family.</text>
</comment>
<evidence type="ECO:0008006" key="14">
    <source>
        <dbReference type="Google" id="ProtNLM"/>
    </source>
</evidence>
<evidence type="ECO:0000256" key="5">
    <source>
        <dbReference type="ARBA" id="ARBA00022989"/>
    </source>
</evidence>
<dbReference type="GO" id="GO:0008654">
    <property type="term" value="P:phospholipid biosynthetic process"/>
    <property type="evidence" value="ECO:0007669"/>
    <property type="project" value="UniProtKB-KW"/>
</dbReference>
<dbReference type="PANTHER" id="PTHR15362:SF13">
    <property type="entry name" value="SI:CH1073-145M9.1"/>
    <property type="match status" value="1"/>
</dbReference>
<evidence type="ECO:0000256" key="2">
    <source>
        <dbReference type="ARBA" id="ARBA00022516"/>
    </source>
</evidence>
<keyword evidence="4 11" id="KW-0812">Transmembrane</keyword>
<evidence type="ECO:0000256" key="7">
    <source>
        <dbReference type="ARBA" id="ARBA00023136"/>
    </source>
</evidence>
<dbReference type="AlphaFoldDB" id="A0A9Q1FUH8"/>
<dbReference type="OrthoDB" id="10251079at2759"/>
<dbReference type="Proteomes" id="UP001152622">
    <property type="component" value="Chromosome 3"/>
</dbReference>
<dbReference type="PANTHER" id="PTHR15362">
    <property type="entry name" value="PHOSPHATIDYLINOSITOL SYNTHASE"/>
    <property type="match status" value="1"/>
</dbReference>
<feature type="transmembrane region" description="Helical" evidence="11">
    <location>
        <begin position="162"/>
        <end position="181"/>
    </location>
</feature>
<dbReference type="InterPro" id="IPR048254">
    <property type="entry name" value="CDP_ALCOHOL_P_TRANSF_CS"/>
</dbReference>
<accession>A0A9Q1FUH8</accession>
<feature type="transmembrane region" description="Helical" evidence="11">
    <location>
        <begin position="6"/>
        <end position="25"/>
    </location>
</feature>
<keyword evidence="13" id="KW-1185">Reference proteome</keyword>
<comment type="caution">
    <text evidence="12">The sequence shown here is derived from an EMBL/GenBank/DDBJ whole genome shotgun (WGS) entry which is preliminary data.</text>
</comment>
<evidence type="ECO:0000256" key="1">
    <source>
        <dbReference type="ARBA" id="ARBA00004141"/>
    </source>
</evidence>